<gene>
    <name evidence="2" type="ORF">DNK57_07675</name>
</gene>
<comment type="caution">
    <text evidence="2">The sequence shown here is derived from an EMBL/GenBank/DDBJ whole genome shotgun (WGS) entry which is preliminary data.</text>
</comment>
<dbReference type="SUPFAM" id="SSF51126">
    <property type="entry name" value="Pectin lyase-like"/>
    <property type="match status" value="2"/>
</dbReference>
<keyword evidence="1" id="KW-1133">Transmembrane helix</keyword>
<evidence type="ECO:0000256" key="1">
    <source>
        <dbReference type="SAM" id="Phobius"/>
    </source>
</evidence>
<dbReference type="OrthoDB" id="71022at2157"/>
<keyword evidence="1" id="KW-0472">Membrane</keyword>
<proteinExistence type="predicted"/>
<dbReference type="InterPro" id="IPR006626">
    <property type="entry name" value="PbH1"/>
</dbReference>
<evidence type="ECO:0000313" key="2">
    <source>
        <dbReference type="EMBL" id="MBE2900665.1"/>
    </source>
</evidence>
<dbReference type="Gene3D" id="2.160.20.10">
    <property type="entry name" value="Single-stranded right-handed beta-helix, Pectin lyase-like"/>
    <property type="match status" value="1"/>
</dbReference>
<dbReference type="EMBL" id="QKOF01000007">
    <property type="protein sequence ID" value="MBE2900665.1"/>
    <property type="molecule type" value="Genomic_DNA"/>
</dbReference>
<sequence>MENLNKTSSKFYRGLFLVAICLFCAGNASATQWDVGSGQIYTSIQAAIDNSSTLDGDVINVHGGTYHEDVTVNKKLIIQANNGDHVEINPANTAFALVNEGTGDGSGSTIRGFIINSPPHGVGVNISADNCKIENNRINGGKTGIAVSGCNTTILNNVISGPHENGIFANISQGFFTVSGNRILNMDGDGILCGVTVSTNGTLDSFNLSGNTLSNISTSDGAIFGLQLGKSKGAGGNPELANVVNLVVTGNIIDGLTAFSAIMGIEIVSDSANALISANDISNLHGSASSSVYALEAAIVGNGTVEISRNIISHIVAGQQAVGMVIVAMGDLKLEGNLVSGISEASASVAMLGLGLLNNATLKNNIASDITSPGVAAGIVGVALAHLEMIHNMVNGVNGTRDVSLVAAGFNTTRVTGNNIEGDGEGIGIVICSPSGTINYNRIASYEYYIQNFLFSNFGPSIDEMLKPLDDAIKKHPELEPILKPIRDDLDRLFHQLENSNTSACYNWYGTNSPDTAKFFPGNGTLNYYPWLVLNIDATPSIISQGGKSTLTATVYHDVAGGDHSKDAALFFSGPRVTFTTSLGNLGSKSITVPWTNGMAITVLRADEGPGTATVTASDYQLVQTTVTIRGYPGPANRTNTTTVVGMETTGSPVAGIIISILLVLGGLTSARRL</sequence>
<feature type="transmembrane region" description="Helical" evidence="1">
    <location>
        <begin position="654"/>
        <end position="671"/>
    </location>
</feature>
<organism evidence="2 3">
    <name type="scientific">Methanothermobacter thermautotrophicus</name>
    <name type="common">Methanobacterium thermoformicicum</name>
    <dbReference type="NCBI Taxonomy" id="145262"/>
    <lineage>
        <taxon>Archaea</taxon>
        <taxon>Methanobacteriati</taxon>
        <taxon>Methanobacteriota</taxon>
        <taxon>Methanomada group</taxon>
        <taxon>Methanobacteria</taxon>
        <taxon>Methanobacteriales</taxon>
        <taxon>Methanobacteriaceae</taxon>
        <taxon>Methanothermobacter</taxon>
    </lineage>
</organism>
<dbReference type="AlphaFoldDB" id="A0A842YSP5"/>
<accession>A0A842YSP5</accession>
<dbReference type="InterPro" id="IPR011050">
    <property type="entry name" value="Pectin_lyase_fold/virulence"/>
</dbReference>
<dbReference type="InterPro" id="IPR012334">
    <property type="entry name" value="Pectin_lyas_fold"/>
</dbReference>
<protein>
    <submittedName>
        <fullName evidence="2">Cell surface protein</fullName>
    </submittedName>
</protein>
<dbReference type="SMART" id="SM00710">
    <property type="entry name" value="PbH1"/>
    <property type="match status" value="6"/>
</dbReference>
<name>A0A842YSP5_METTF</name>
<evidence type="ECO:0000313" key="3">
    <source>
        <dbReference type="Proteomes" id="UP000646659"/>
    </source>
</evidence>
<reference evidence="2" key="1">
    <citation type="submission" date="2018-06" db="EMBL/GenBank/DDBJ databases">
        <title>Draft genome sequence of Methanothermobacter thermautotrophicus Strain WHS, a thermophilic, hydrogenotrophic methanogen isolated from Washburn Hot Springs in Yellowstone National Park, USA.</title>
        <authorList>
            <person name="Mckay L.J."/>
            <person name="Klingelsmith K."/>
            <person name="Inskeep W.P."/>
            <person name="Fields M.W."/>
        </authorList>
    </citation>
    <scope>NUCLEOTIDE SEQUENCE</scope>
    <source>
        <strain evidence="2">WHS</strain>
    </source>
</reference>
<keyword evidence="1" id="KW-0812">Transmembrane</keyword>
<dbReference type="Proteomes" id="UP000646659">
    <property type="component" value="Unassembled WGS sequence"/>
</dbReference>